<organism evidence="2 3">
    <name type="scientific">bacterium (Candidatus Ratteibacteria) CG01_land_8_20_14_3_00_40_19</name>
    <dbReference type="NCBI Taxonomy" id="2014290"/>
    <lineage>
        <taxon>Bacteria</taxon>
        <taxon>Candidatus Ratteibacteria</taxon>
    </lineage>
</organism>
<dbReference type="Pfam" id="PF01909">
    <property type="entry name" value="NTP_transf_2"/>
    <property type="match status" value="1"/>
</dbReference>
<proteinExistence type="predicted"/>
<dbReference type="Gene3D" id="3.30.460.10">
    <property type="entry name" value="Beta Polymerase, domain 2"/>
    <property type="match status" value="1"/>
</dbReference>
<dbReference type="PANTHER" id="PTHR43449:SF1">
    <property type="entry name" value="POLYMERASE BETA NUCLEOTIDYLTRANSFERASE DOMAIN-CONTAINING PROTEIN"/>
    <property type="match status" value="1"/>
</dbReference>
<accession>A0A2M7E8F6</accession>
<dbReference type="InterPro" id="IPR002934">
    <property type="entry name" value="Polymerase_NTP_transf_dom"/>
</dbReference>
<keyword evidence="2" id="KW-0808">Transferase</keyword>
<name>A0A2M7E8F6_9BACT</name>
<comment type="caution">
    <text evidence="2">The sequence shown here is derived from an EMBL/GenBank/DDBJ whole genome shotgun (WGS) entry which is preliminary data.</text>
</comment>
<dbReference type="Proteomes" id="UP000228886">
    <property type="component" value="Unassembled WGS sequence"/>
</dbReference>
<dbReference type="EMBL" id="PETL01000217">
    <property type="protein sequence ID" value="PIV64003.1"/>
    <property type="molecule type" value="Genomic_DNA"/>
</dbReference>
<feature type="domain" description="Polymerase nucleotidyl transferase" evidence="1">
    <location>
        <begin position="11"/>
        <end position="92"/>
    </location>
</feature>
<evidence type="ECO:0000313" key="3">
    <source>
        <dbReference type="Proteomes" id="UP000228886"/>
    </source>
</evidence>
<reference evidence="3" key="1">
    <citation type="submission" date="2017-09" db="EMBL/GenBank/DDBJ databases">
        <title>Depth-based differentiation of microbial function through sediment-hosted aquifers and enrichment of novel symbionts in the deep terrestrial subsurface.</title>
        <authorList>
            <person name="Probst A.J."/>
            <person name="Ladd B."/>
            <person name="Jarett J.K."/>
            <person name="Geller-Mcgrath D.E."/>
            <person name="Sieber C.M.K."/>
            <person name="Emerson J.B."/>
            <person name="Anantharaman K."/>
            <person name="Thomas B.C."/>
            <person name="Malmstrom R."/>
            <person name="Stieglmeier M."/>
            <person name="Klingl A."/>
            <person name="Woyke T."/>
            <person name="Ryan C.M."/>
            <person name="Banfield J.F."/>
        </authorList>
    </citation>
    <scope>NUCLEOTIDE SEQUENCE [LARGE SCALE GENOMIC DNA]</scope>
</reference>
<sequence length="109" mass="12628">MAKKKIKTIIEYLKNLLEKRGFEIDKIILFGSYVRGNYREDSDVDIVVISKDFSGKDIFERAKMLGDIEWLLMEKFLIPLDIITMSPEDFKKGISPISQYAKEGEVIYG</sequence>
<dbReference type="AlphaFoldDB" id="A0A2M7E8F6"/>
<dbReference type="GO" id="GO:0016779">
    <property type="term" value="F:nucleotidyltransferase activity"/>
    <property type="evidence" value="ECO:0007669"/>
    <property type="project" value="InterPro"/>
</dbReference>
<evidence type="ECO:0000313" key="2">
    <source>
        <dbReference type="EMBL" id="PIV64003.1"/>
    </source>
</evidence>
<gene>
    <name evidence="2" type="ORF">COS11_04450</name>
</gene>
<dbReference type="PANTHER" id="PTHR43449">
    <property type="entry name" value="NUCLEOTIDYLTRANSFERASE"/>
    <property type="match status" value="1"/>
</dbReference>
<evidence type="ECO:0000259" key="1">
    <source>
        <dbReference type="Pfam" id="PF01909"/>
    </source>
</evidence>
<dbReference type="InterPro" id="IPR043519">
    <property type="entry name" value="NT_sf"/>
</dbReference>
<dbReference type="SUPFAM" id="SSF81301">
    <property type="entry name" value="Nucleotidyltransferase"/>
    <property type="match status" value="1"/>
</dbReference>
<dbReference type="CDD" id="cd05403">
    <property type="entry name" value="NT_KNTase_like"/>
    <property type="match status" value="1"/>
</dbReference>
<protein>
    <submittedName>
        <fullName evidence="2">Nucleotidyltransferase domain-containing protein</fullName>
    </submittedName>
</protein>